<evidence type="ECO:0000313" key="3">
    <source>
        <dbReference type="Proteomes" id="UP000777935"/>
    </source>
</evidence>
<dbReference type="EMBL" id="JABUFE010000002">
    <property type="protein sequence ID" value="NSX54149.1"/>
    <property type="molecule type" value="Genomic_DNA"/>
</dbReference>
<evidence type="ECO:0000313" key="2">
    <source>
        <dbReference type="EMBL" id="NSX54149.1"/>
    </source>
</evidence>
<protein>
    <recommendedName>
        <fullName evidence="4">DUF4157 domain-containing protein</fullName>
    </recommendedName>
</protein>
<keyword evidence="3" id="KW-1185">Reference proteome</keyword>
<dbReference type="RefSeq" id="WP_174135874.1">
    <property type="nucleotide sequence ID" value="NZ_JABUFE010000002.1"/>
</dbReference>
<accession>A0ABX2IMN8</accession>
<evidence type="ECO:0000256" key="1">
    <source>
        <dbReference type="SAM" id="SignalP"/>
    </source>
</evidence>
<proteinExistence type="predicted"/>
<evidence type="ECO:0008006" key="4">
    <source>
        <dbReference type="Google" id="ProtNLM"/>
    </source>
</evidence>
<organism evidence="2 3">
    <name type="scientific">Parasulfitobacter algicola</name>
    <dbReference type="NCBI Taxonomy" id="2614809"/>
    <lineage>
        <taxon>Bacteria</taxon>
        <taxon>Pseudomonadati</taxon>
        <taxon>Pseudomonadota</taxon>
        <taxon>Alphaproteobacteria</taxon>
        <taxon>Rhodobacterales</taxon>
        <taxon>Roseobacteraceae</taxon>
        <taxon>Parasulfitobacter</taxon>
    </lineage>
</organism>
<gene>
    <name evidence="2" type="ORF">HRQ87_04975</name>
</gene>
<feature type="chain" id="PRO_5045303449" description="DUF4157 domain-containing protein" evidence="1">
    <location>
        <begin position="25"/>
        <end position="405"/>
    </location>
</feature>
<sequence>MKNLTILTVAILCLLQITTTLSHADTITNHYDHFTQLSTEQERQLGVIIPPEGTVKVGESNGIPIYDTPSRRFTDPEIAEIIRMLDLVPEKMLETPPRAIIAASKDTAGRAIRPNAVATASGPYIFLGTAFFQGSAGGFSAKTTENDRNSIFMHEYAHVLQYYHLDPEKGKIQNMKETSSLVFDFAKQAGWKAHRRLHKDKILTGDDFAFDVVRDGNHQWFLPEDQEDGTTKYGQTNPVEDHAEAFGWVIAGHPGYLSGARVEHVLTYLGATRDDFTQGVLPIHPRALRSRGQPRGSKKFFQDLTPDGFTRQDGDRQYFCFIDDDEGISFDDAMQYYAAEFTDRGYAADIPIEHKILPLKEDHASAVYSFDGQHVLLQIVDLTNADQYIVKGDMTIRIALGSYSP</sequence>
<comment type="caution">
    <text evidence="2">The sequence shown here is derived from an EMBL/GenBank/DDBJ whole genome shotgun (WGS) entry which is preliminary data.</text>
</comment>
<keyword evidence="1" id="KW-0732">Signal</keyword>
<reference evidence="2 3" key="1">
    <citation type="submission" date="2020-06" db="EMBL/GenBank/DDBJ databases">
        <title>Sulfitobacter algicola sp. nov., isolated from green algae.</title>
        <authorList>
            <person name="Wang C."/>
        </authorList>
    </citation>
    <scope>NUCLEOTIDE SEQUENCE [LARGE SCALE GENOMIC DNA]</scope>
    <source>
        <strain evidence="2 3">1151</strain>
    </source>
</reference>
<name>A0ABX2IMN8_9RHOB</name>
<feature type="signal peptide" evidence="1">
    <location>
        <begin position="1"/>
        <end position="24"/>
    </location>
</feature>
<dbReference type="Proteomes" id="UP000777935">
    <property type="component" value="Unassembled WGS sequence"/>
</dbReference>